<gene>
    <name evidence="1" type="ORF">TIFTF001_034516</name>
    <name evidence="2" type="ORF">TIFTF001_034517</name>
</gene>
<evidence type="ECO:0000313" key="2">
    <source>
        <dbReference type="EMBL" id="GMN65458.1"/>
    </source>
</evidence>
<keyword evidence="3" id="KW-1185">Reference proteome</keyword>
<dbReference type="Proteomes" id="UP001187192">
    <property type="component" value="Unassembled WGS sequence"/>
</dbReference>
<name>A0AA88E1G4_FICCA</name>
<proteinExistence type="predicted"/>
<accession>A0AA88E1G4</accession>
<sequence length="71" mass="8220">MVVEATKRLHGVMVDLQEMVVEVTERLRGGYRRWGWRRLRRGFVEDLQEMVVEAAEATYERSPSSALGRGI</sequence>
<dbReference type="EMBL" id="BTGU01000236">
    <property type="protein sequence ID" value="GMN65458.1"/>
    <property type="molecule type" value="Genomic_DNA"/>
</dbReference>
<protein>
    <submittedName>
        <fullName evidence="2">Uncharacterized protein</fullName>
    </submittedName>
</protein>
<comment type="caution">
    <text evidence="2">The sequence shown here is derived from an EMBL/GenBank/DDBJ whole genome shotgun (WGS) entry which is preliminary data.</text>
</comment>
<reference evidence="2" key="1">
    <citation type="submission" date="2023-07" db="EMBL/GenBank/DDBJ databases">
        <title>draft genome sequence of fig (Ficus carica).</title>
        <authorList>
            <person name="Takahashi T."/>
            <person name="Nishimura K."/>
        </authorList>
    </citation>
    <scope>NUCLEOTIDE SEQUENCE</scope>
</reference>
<dbReference type="EMBL" id="BTGU01000236">
    <property type="protein sequence ID" value="GMN65452.1"/>
    <property type="molecule type" value="Genomic_DNA"/>
</dbReference>
<evidence type="ECO:0000313" key="3">
    <source>
        <dbReference type="Proteomes" id="UP001187192"/>
    </source>
</evidence>
<evidence type="ECO:0000313" key="1">
    <source>
        <dbReference type="EMBL" id="GMN65452.1"/>
    </source>
</evidence>
<dbReference type="AlphaFoldDB" id="A0AA88E1G4"/>
<organism evidence="2 3">
    <name type="scientific">Ficus carica</name>
    <name type="common">Common fig</name>
    <dbReference type="NCBI Taxonomy" id="3494"/>
    <lineage>
        <taxon>Eukaryota</taxon>
        <taxon>Viridiplantae</taxon>
        <taxon>Streptophyta</taxon>
        <taxon>Embryophyta</taxon>
        <taxon>Tracheophyta</taxon>
        <taxon>Spermatophyta</taxon>
        <taxon>Magnoliopsida</taxon>
        <taxon>eudicotyledons</taxon>
        <taxon>Gunneridae</taxon>
        <taxon>Pentapetalae</taxon>
        <taxon>rosids</taxon>
        <taxon>fabids</taxon>
        <taxon>Rosales</taxon>
        <taxon>Moraceae</taxon>
        <taxon>Ficeae</taxon>
        <taxon>Ficus</taxon>
    </lineage>
</organism>